<keyword evidence="1" id="KW-0472">Membrane</keyword>
<proteinExistence type="predicted"/>
<feature type="transmembrane region" description="Helical" evidence="1">
    <location>
        <begin position="598"/>
        <end position="617"/>
    </location>
</feature>
<name>A0ABM9CLJ6_9BACL</name>
<dbReference type="InterPro" id="IPR043748">
    <property type="entry name" value="DUF5693"/>
</dbReference>
<evidence type="ECO:0000313" key="3">
    <source>
        <dbReference type="Proteomes" id="UP000838686"/>
    </source>
</evidence>
<keyword evidence="1" id="KW-0812">Transmembrane</keyword>
<comment type="caution">
    <text evidence="2">The sequence shown here is derived from an EMBL/GenBank/DDBJ whole genome shotgun (WGS) entry which is preliminary data.</text>
</comment>
<protein>
    <submittedName>
        <fullName evidence="2">Uncharacterized protein</fullName>
    </submittedName>
</protein>
<keyword evidence="3" id="KW-1185">Reference proteome</keyword>
<keyword evidence="1" id="KW-1133">Transmembrane helix</keyword>
<feature type="transmembrane region" description="Helical" evidence="1">
    <location>
        <begin position="415"/>
        <end position="438"/>
    </location>
</feature>
<reference evidence="2" key="1">
    <citation type="submission" date="2022-01" db="EMBL/GenBank/DDBJ databases">
        <authorList>
            <person name="Criscuolo A."/>
        </authorList>
    </citation>
    <scope>NUCLEOTIDE SEQUENCE</scope>
    <source>
        <strain evidence="2">CIP111893</strain>
    </source>
</reference>
<dbReference type="RefSeq" id="WP_236344714.1">
    <property type="nucleotide sequence ID" value="NZ_CAKMMF010000029.1"/>
</dbReference>
<accession>A0ABM9CLJ6</accession>
<feature type="transmembrane region" description="Helical" evidence="1">
    <location>
        <begin position="525"/>
        <end position="544"/>
    </location>
</feature>
<sequence length="664" mass="72585">MTKNVIAIAFILILLTAIGSLPLLANRWQAEENDRQVEIAIPGEWVLQKGKLQLAQLQLFKEAGATTVLLEAVLPKPDDAAMPGELLTTAFKSAALALREQHGWEVMAYIAAERFPVQEEFVKELFKELSAAGIKRVQFAGMEVPGYTSDLEPIANSLIEYKMHAVLVKSQQGALALSRQSGYQSIRSLFFNSQQLQSMTISEAVDTFELGVRERGIRLVTFMPQRGGAVEGNEGAAVKRTDYESHVQAIIEQLHRQLKDEYRWGDASPIAEQYSEPSKLWRTLPVVGIGALFLLLAGSVFEALSSRIRTVIILLIAAGTAAIWVLWMAAPAGWSGRIESVIALWGAIAAPSAAVLWMRRWHKRKELSPQEMEAAANNGAVGKNRDIAKSGDIVRNGVGNRSAAIEKRAVGVGHALIKAVAGYAAAVAITSAGIIYVSALLSDIAYLAYIDLFRGVKLLYVGPITIIIIGLLLQGDWFNTWWGDRRGANGAADLAAGDTHRSHLQPRLRSARDTANSRSRKRRNALFIGAALVAGGAGMAYLLARTGNSDMVLPYEGELRQLLSDLFGVRPRTKEWLIGFPLLMIAACMVARYRRGIWLLPLGAIGLCSMVNTFTHLHSPLSISLTRSWTGVLLGGAIGVLFFILADCLWKKRDRQQDVNMEGN</sequence>
<evidence type="ECO:0000256" key="1">
    <source>
        <dbReference type="SAM" id="Phobius"/>
    </source>
</evidence>
<dbReference type="Gene3D" id="1.20.1070.10">
    <property type="entry name" value="Rhodopsin 7-helix transmembrane proteins"/>
    <property type="match status" value="1"/>
</dbReference>
<evidence type="ECO:0000313" key="2">
    <source>
        <dbReference type="EMBL" id="CAH1217780.1"/>
    </source>
</evidence>
<feature type="transmembrane region" description="Helical" evidence="1">
    <location>
        <begin position="458"/>
        <end position="478"/>
    </location>
</feature>
<feature type="transmembrane region" description="Helical" evidence="1">
    <location>
        <begin position="629"/>
        <end position="650"/>
    </location>
</feature>
<feature type="transmembrane region" description="Helical" evidence="1">
    <location>
        <begin position="342"/>
        <end position="358"/>
    </location>
</feature>
<gene>
    <name evidence="2" type="ORF">PAECIP111893_04306</name>
</gene>
<feature type="transmembrane region" description="Helical" evidence="1">
    <location>
        <begin position="576"/>
        <end position="593"/>
    </location>
</feature>
<dbReference type="Proteomes" id="UP000838686">
    <property type="component" value="Unassembled WGS sequence"/>
</dbReference>
<dbReference type="EMBL" id="CAKMMF010000029">
    <property type="protein sequence ID" value="CAH1217780.1"/>
    <property type="molecule type" value="Genomic_DNA"/>
</dbReference>
<feature type="transmembrane region" description="Helical" evidence="1">
    <location>
        <begin position="284"/>
        <end position="304"/>
    </location>
</feature>
<organism evidence="2 3">
    <name type="scientific">Paenibacillus plantiphilus</name>
    <dbReference type="NCBI Taxonomy" id="2905650"/>
    <lineage>
        <taxon>Bacteria</taxon>
        <taxon>Bacillati</taxon>
        <taxon>Bacillota</taxon>
        <taxon>Bacilli</taxon>
        <taxon>Bacillales</taxon>
        <taxon>Paenibacillaceae</taxon>
        <taxon>Paenibacillus</taxon>
    </lineage>
</organism>
<feature type="transmembrane region" description="Helical" evidence="1">
    <location>
        <begin position="311"/>
        <end position="330"/>
    </location>
</feature>
<dbReference type="Pfam" id="PF18949">
    <property type="entry name" value="DUF5693"/>
    <property type="match status" value="1"/>
</dbReference>